<keyword evidence="5" id="KW-0256">Endoplasmic reticulum</keyword>
<accession>A0A5K3FK39</accession>
<keyword evidence="3" id="KW-0337">GPI-anchor biosynthesis</keyword>
<dbReference type="Pfam" id="PF06699">
    <property type="entry name" value="PIG-F"/>
    <property type="match status" value="1"/>
</dbReference>
<comment type="subcellular location">
    <subcellularLocation>
        <location evidence="1">Endoplasmic reticulum membrane</location>
        <topology evidence="1">Multi-pass membrane protein</topology>
    </subcellularLocation>
</comment>
<feature type="transmembrane region" description="Helical" evidence="8">
    <location>
        <begin position="38"/>
        <end position="58"/>
    </location>
</feature>
<dbReference type="GO" id="GO:0006506">
    <property type="term" value="P:GPI anchor biosynthetic process"/>
    <property type="evidence" value="ECO:0007669"/>
    <property type="project" value="UniProtKB-UniPathway"/>
</dbReference>
<organism evidence="9">
    <name type="scientific">Mesocestoides corti</name>
    <name type="common">Flatworm</name>
    <dbReference type="NCBI Taxonomy" id="53468"/>
    <lineage>
        <taxon>Eukaryota</taxon>
        <taxon>Metazoa</taxon>
        <taxon>Spiralia</taxon>
        <taxon>Lophotrochozoa</taxon>
        <taxon>Platyhelminthes</taxon>
        <taxon>Cestoda</taxon>
        <taxon>Eucestoda</taxon>
        <taxon>Cyclophyllidea</taxon>
        <taxon>Mesocestoididae</taxon>
        <taxon>Mesocestoides</taxon>
    </lineage>
</organism>
<protein>
    <submittedName>
        <fullName evidence="9">Phosphatidylinositol-glycan biosynthesis class F protein</fullName>
    </submittedName>
</protein>
<evidence type="ECO:0000313" key="9">
    <source>
        <dbReference type="WBParaSite" id="MCU_009163-RA"/>
    </source>
</evidence>
<evidence type="ECO:0000256" key="7">
    <source>
        <dbReference type="ARBA" id="ARBA00023136"/>
    </source>
</evidence>
<evidence type="ECO:0000256" key="8">
    <source>
        <dbReference type="SAM" id="Phobius"/>
    </source>
</evidence>
<keyword evidence="4 8" id="KW-0812">Transmembrane</keyword>
<name>A0A5K3FK39_MESCO</name>
<dbReference type="GO" id="GO:0005789">
    <property type="term" value="C:endoplasmic reticulum membrane"/>
    <property type="evidence" value="ECO:0007669"/>
    <property type="project" value="UniProtKB-SubCell"/>
</dbReference>
<keyword evidence="6 8" id="KW-1133">Transmembrane helix</keyword>
<dbReference type="WBParaSite" id="MCU_009163-RA">
    <property type="protein sequence ID" value="MCU_009163-RA"/>
    <property type="gene ID" value="MCU_009163"/>
</dbReference>
<feature type="transmembrane region" description="Helical" evidence="8">
    <location>
        <begin position="79"/>
        <end position="102"/>
    </location>
</feature>
<dbReference type="InterPro" id="IPR009580">
    <property type="entry name" value="GPI_biosynthesis_protein_Pig-F"/>
</dbReference>
<proteinExistence type="predicted"/>
<keyword evidence="7 8" id="KW-0472">Membrane</keyword>
<evidence type="ECO:0000256" key="2">
    <source>
        <dbReference type="ARBA" id="ARBA00004687"/>
    </source>
</evidence>
<evidence type="ECO:0000256" key="6">
    <source>
        <dbReference type="ARBA" id="ARBA00022989"/>
    </source>
</evidence>
<sequence>MIRSTVENLSKFSVYYFCYSFIVHITFILFGAPVFSNVLETLCLSLWFAFLSGAPFLWQYEPTTKNIRRVLWDASTPHEYFACCSFWGTLVGTWSSAFVLVLDWDRPWQAWPIPCVMGAVIGFSLGFFAFLLRRYLTHPFVDRSRCYVNTGDSVKVNFE</sequence>
<feature type="transmembrane region" description="Helical" evidence="8">
    <location>
        <begin position="108"/>
        <end position="132"/>
    </location>
</feature>
<comment type="pathway">
    <text evidence="2">Glycolipid biosynthesis; glycosylphosphatidylinositol-anchor biosynthesis.</text>
</comment>
<reference evidence="9" key="1">
    <citation type="submission" date="2019-11" db="UniProtKB">
        <authorList>
            <consortium name="WormBaseParasite"/>
        </authorList>
    </citation>
    <scope>IDENTIFICATION</scope>
</reference>
<dbReference type="UniPathway" id="UPA00196"/>
<evidence type="ECO:0000256" key="4">
    <source>
        <dbReference type="ARBA" id="ARBA00022692"/>
    </source>
</evidence>
<evidence type="ECO:0000256" key="5">
    <source>
        <dbReference type="ARBA" id="ARBA00022824"/>
    </source>
</evidence>
<feature type="transmembrane region" description="Helical" evidence="8">
    <location>
        <begin position="12"/>
        <end position="32"/>
    </location>
</feature>
<evidence type="ECO:0000256" key="1">
    <source>
        <dbReference type="ARBA" id="ARBA00004477"/>
    </source>
</evidence>
<evidence type="ECO:0000256" key="3">
    <source>
        <dbReference type="ARBA" id="ARBA00022502"/>
    </source>
</evidence>
<dbReference type="AlphaFoldDB" id="A0A5K3FK39"/>